<proteinExistence type="inferred from homology"/>
<dbReference type="GO" id="GO:0003700">
    <property type="term" value="F:DNA-binding transcription factor activity"/>
    <property type="evidence" value="ECO:0007669"/>
    <property type="project" value="InterPro"/>
</dbReference>
<dbReference type="Gene3D" id="3.40.190.10">
    <property type="entry name" value="Periplasmic binding protein-like II"/>
    <property type="match status" value="2"/>
</dbReference>
<name>S3CE31_9BURK</name>
<organism evidence="6 7">
    <name type="scientific">Sutterella wadsworthensis HGA0223</name>
    <dbReference type="NCBI Taxonomy" id="1203554"/>
    <lineage>
        <taxon>Bacteria</taxon>
        <taxon>Pseudomonadati</taxon>
        <taxon>Pseudomonadota</taxon>
        <taxon>Betaproteobacteria</taxon>
        <taxon>Burkholderiales</taxon>
        <taxon>Sutterellaceae</taxon>
        <taxon>Sutterella</taxon>
    </lineage>
</organism>
<dbReference type="InterPro" id="IPR036390">
    <property type="entry name" value="WH_DNA-bd_sf"/>
</dbReference>
<dbReference type="PANTHER" id="PTHR30118:SF15">
    <property type="entry name" value="TRANSCRIPTIONAL REGULATORY PROTEIN"/>
    <property type="match status" value="1"/>
</dbReference>
<dbReference type="Pfam" id="PF03466">
    <property type="entry name" value="LysR_substrate"/>
    <property type="match status" value="1"/>
</dbReference>
<evidence type="ECO:0000256" key="4">
    <source>
        <dbReference type="ARBA" id="ARBA00023163"/>
    </source>
</evidence>
<evidence type="ECO:0000256" key="2">
    <source>
        <dbReference type="ARBA" id="ARBA00023015"/>
    </source>
</evidence>
<keyword evidence="2" id="KW-0805">Transcription regulation</keyword>
<evidence type="ECO:0000313" key="7">
    <source>
        <dbReference type="Proteomes" id="UP000014400"/>
    </source>
</evidence>
<dbReference type="AlphaFoldDB" id="S3CE31"/>
<dbReference type="InterPro" id="IPR036388">
    <property type="entry name" value="WH-like_DNA-bd_sf"/>
</dbReference>
<evidence type="ECO:0000313" key="6">
    <source>
        <dbReference type="EMBL" id="EPD98764.1"/>
    </source>
</evidence>
<dbReference type="eggNOG" id="COG0583">
    <property type="taxonomic scope" value="Bacteria"/>
</dbReference>
<comment type="caution">
    <text evidence="6">The sequence shown here is derived from an EMBL/GenBank/DDBJ whole genome shotgun (WGS) entry which is preliminary data.</text>
</comment>
<sequence length="336" mass="38160">MMSDHQDTDLPLSIRDEAFCQILRLMCGLLREPVLTRAAESLGITTPTASRRLARAREWFGDELFIYSAGRMVPTRRMIELEPVCRRMIENLDELFTSPHPFDPHKAEGVIRIVAVDNAFLTLLSPLIVELEATVPGVKFEIYDRYSNMLESMRDAKIDLAIYSTEGKAVPAGFIEMPLFTSDHVLLVRRNHPLKAIAAHNGGLTFEDTARFKHIGIALAMGSTENRFIIGQQCNLADKISCEMPYFVAGACLCSESDLLMRMPRETALKLARYFPVEILRQERGLKLPWRPGLFWYRSSDTPLLTWVRSKITVGAKRIFEEAEEQLPFDPKLPDS</sequence>
<dbReference type="Proteomes" id="UP000014400">
    <property type="component" value="Unassembled WGS sequence"/>
</dbReference>
<accession>S3CE31</accession>
<feature type="domain" description="HTH lysR-type" evidence="5">
    <location>
        <begin position="35"/>
        <end position="75"/>
    </location>
</feature>
<dbReference type="STRING" id="1203554.HMPREF1476_01506"/>
<dbReference type="PANTHER" id="PTHR30118">
    <property type="entry name" value="HTH-TYPE TRANSCRIPTIONAL REGULATOR LEUO-RELATED"/>
    <property type="match status" value="1"/>
</dbReference>
<dbReference type="EMBL" id="ATCF01000021">
    <property type="protein sequence ID" value="EPD98764.1"/>
    <property type="molecule type" value="Genomic_DNA"/>
</dbReference>
<reference evidence="6 7" key="1">
    <citation type="submission" date="2013-04" db="EMBL/GenBank/DDBJ databases">
        <title>The Genome Sequence of Sutterella wadsworthensis HGA0223.</title>
        <authorList>
            <consortium name="The Broad Institute Genomics Platform"/>
            <person name="Earl A."/>
            <person name="Ward D."/>
            <person name="Feldgarden M."/>
            <person name="Gevers D."/>
            <person name="Schmidt T.M."/>
            <person name="Dover J."/>
            <person name="Dai D."/>
            <person name="Walker B."/>
            <person name="Young S."/>
            <person name="Zeng Q."/>
            <person name="Gargeya S."/>
            <person name="Fitzgerald M."/>
            <person name="Haas B."/>
            <person name="Abouelleil A."/>
            <person name="Allen A.W."/>
            <person name="Alvarado L."/>
            <person name="Arachchi H.M."/>
            <person name="Berlin A.M."/>
            <person name="Chapman S.B."/>
            <person name="Gainer-Dewar J."/>
            <person name="Goldberg J."/>
            <person name="Griggs A."/>
            <person name="Gujja S."/>
            <person name="Hansen M."/>
            <person name="Howarth C."/>
            <person name="Imamovic A."/>
            <person name="Ireland A."/>
            <person name="Larimer J."/>
            <person name="McCowan C."/>
            <person name="Murphy C."/>
            <person name="Pearson M."/>
            <person name="Poon T.W."/>
            <person name="Priest M."/>
            <person name="Roberts A."/>
            <person name="Saif S."/>
            <person name="Shea T."/>
            <person name="Sisk P."/>
            <person name="Sykes S."/>
            <person name="Wortman J."/>
            <person name="Nusbaum C."/>
            <person name="Birren B."/>
        </authorList>
    </citation>
    <scope>NUCLEOTIDE SEQUENCE [LARGE SCALE GENOMIC DNA]</scope>
    <source>
        <strain evidence="6 7">HGA0223</strain>
    </source>
</reference>
<protein>
    <recommendedName>
        <fullName evidence="5">HTH lysR-type domain-containing protein</fullName>
    </recommendedName>
</protein>
<dbReference type="Gene3D" id="1.10.10.10">
    <property type="entry name" value="Winged helix-like DNA-binding domain superfamily/Winged helix DNA-binding domain"/>
    <property type="match status" value="1"/>
</dbReference>
<dbReference type="SUPFAM" id="SSF46785">
    <property type="entry name" value="Winged helix' DNA-binding domain"/>
    <property type="match status" value="1"/>
</dbReference>
<evidence type="ECO:0000256" key="1">
    <source>
        <dbReference type="ARBA" id="ARBA00009437"/>
    </source>
</evidence>
<dbReference type="GO" id="GO:0003677">
    <property type="term" value="F:DNA binding"/>
    <property type="evidence" value="ECO:0007669"/>
    <property type="project" value="UniProtKB-KW"/>
</dbReference>
<dbReference type="HOGENOM" id="CLU_039613_39_0_4"/>
<gene>
    <name evidence="6" type="ORF">HMPREF1476_01506</name>
</gene>
<evidence type="ECO:0000259" key="5">
    <source>
        <dbReference type="PROSITE" id="PS50931"/>
    </source>
</evidence>
<dbReference type="RefSeq" id="WP_016474708.1">
    <property type="nucleotide sequence ID" value="NZ_KE150480.1"/>
</dbReference>
<dbReference type="SUPFAM" id="SSF53850">
    <property type="entry name" value="Periplasmic binding protein-like II"/>
    <property type="match status" value="1"/>
</dbReference>
<dbReference type="Pfam" id="PF00126">
    <property type="entry name" value="HTH_1"/>
    <property type="match status" value="1"/>
</dbReference>
<dbReference type="InterPro" id="IPR050389">
    <property type="entry name" value="LysR-type_TF"/>
</dbReference>
<evidence type="ECO:0000256" key="3">
    <source>
        <dbReference type="ARBA" id="ARBA00023125"/>
    </source>
</evidence>
<comment type="similarity">
    <text evidence="1">Belongs to the LysR transcriptional regulatory family.</text>
</comment>
<keyword evidence="3" id="KW-0238">DNA-binding</keyword>
<keyword evidence="4" id="KW-0804">Transcription</keyword>
<keyword evidence="7" id="KW-1185">Reference proteome</keyword>
<dbReference type="PATRIC" id="fig|1203554.3.peg.1582"/>
<dbReference type="PROSITE" id="PS50931">
    <property type="entry name" value="HTH_LYSR"/>
    <property type="match status" value="1"/>
</dbReference>
<dbReference type="InterPro" id="IPR000847">
    <property type="entry name" value="LysR_HTH_N"/>
</dbReference>
<dbReference type="InterPro" id="IPR005119">
    <property type="entry name" value="LysR_subst-bd"/>
</dbReference>